<organism evidence="1 2">
    <name type="scientific">Bosea spartocytisi</name>
    <dbReference type="NCBI Taxonomy" id="2773451"/>
    <lineage>
        <taxon>Bacteria</taxon>
        <taxon>Pseudomonadati</taxon>
        <taxon>Pseudomonadota</taxon>
        <taxon>Alphaproteobacteria</taxon>
        <taxon>Hyphomicrobiales</taxon>
        <taxon>Boseaceae</taxon>
        <taxon>Bosea</taxon>
    </lineage>
</organism>
<evidence type="ECO:0000313" key="1">
    <source>
        <dbReference type="EMBL" id="MBD3849547.1"/>
    </source>
</evidence>
<comment type="caution">
    <text evidence="1">The sequence shown here is derived from an EMBL/GenBank/DDBJ whole genome shotgun (WGS) entry which is preliminary data.</text>
</comment>
<proteinExistence type="predicted"/>
<dbReference type="AlphaFoldDB" id="A0A927EFD0"/>
<dbReference type="InterPro" id="IPR002347">
    <property type="entry name" value="SDR_fam"/>
</dbReference>
<gene>
    <name evidence="1" type="ORF">IED13_27945</name>
</gene>
<name>A0A927EFD0_9HYPH</name>
<dbReference type="Gene3D" id="3.40.50.720">
    <property type="entry name" value="NAD(P)-binding Rossmann-like Domain"/>
    <property type="match status" value="1"/>
</dbReference>
<dbReference type="Pfam" id="PF00106">
    <property type="entry name" value="adh_short"/>
    <property type="match status" value="1"/>
</dbReference>
<dbReference type="SUPFAM" id="SSF51735">
    <property type="entry name" value="NAD(P)-binding Rossmann-fold domains"/>
    <property type="match status" value="1"/>
</dbReference>
<feature type="non-terminal residue" evidence="1">
    <location>
        <position position="48"/>
    </location>
</feature>
<keyword evidence="2" id="KW-1185">Reference proteome</keyword>
<dbReference type="InterPro" id="IPR036291">
    <property type="entry name" value="NAD(P)-bd_dom_sf"/>
</dbReference>
<accession>A0A927EFD0</accession>
<dbReference type="EMBL" id="JACXWY010000043">
    <property type="protein sequence ID" value="MBD3849547.1"/>
    <property type="molecule type" value="Genomic_DNA"/>
</dbReference>
<sequence>MTQPTSSKFALVTGGTRGIGAGAALALAKAGYEVLATGLTVEEVAVPP</sequence>
<protein>
    <submittedName>
        <fullName evidence="1">SDR family NAD(P)-dependent oxidoreductase</fullName>
    </submittedName>
</protein>
<reference evidence="1" key="1">
    <citation type="submission" date="2020-09" db="EMBL/GenBank/DDBJ databases">
        <title>Bosea spartocytisi sp. nov. a root nodule endophyte of Spartocytisus supranubius in the high mountain ecosystem fo the Teide National Park (Canary Islands, Spain).</title>
        <authorList>
            <person name="Pulido-Suarez L."/>
            <person name="Peix A."/>
            <person name="Igual J.M."/>
            <person name="Socas-Perez N."/>
            <person name="Velazquez E."/>
            <person name="Flores-Felix J.D."/>
            <person name="Leon-Barrios M."/>
        </authorList>
    </citation>
    <scope>NUCLEOTIDE SEQUENCE</scope>
    <source>
        <strain evidence="1">SSUT16</strain>
    </source>
</reference>
<dbReference type="Proteomes" id="UP000619295">
    <property type="component" value="Unassembled WGS sequence"/>
</dbReference>
<evidence type="ECO:0000313" key="2">
    <source>
        <dbReference type="Proteomes" id="UP000619295"/>
    </source>
</evidence>